<name>A0AAU7KFA0_9GAMM</name>
<sequence length="577" mass="64608">MSGLRAPDIGPIVGHTTAHSCRLWVRGIAPNDDGVDLTASLRTVGLLAVVEDNGLPRLIDGDPSRPHAFYFRLHREFDRTGTFELGAEEGLGAIDGVAPLGQPDGVVPLTPDTRYKVRVATLTLDDTTPDVESLSDAQIAARLSDVNGMASLLADLDGEHCEAEFTTFAAAVEPRLAFLLGSCRYPGTLWKTKEADRIFGPMASHLRRRGSRPAARFSLLVGDQIYADQYSRFVPIGRAETFAEFQDRYRQAFGSPQMRHFLRQAPVYMILDDHEIEDNWHRDRLAAKRELFNVAIGAYMSYQWSHCPRSFGRHLHYHFDCGGYPFFVCDTRTHRTYGRENRVMDNHLLGRPSIDPQHPSQLDVLLTWLSDQQARCGAMPKFVVTSTVFAPSPLDERLDPALDGHDAQAPTDLVRTNLSRRAESDSWSGFPATRKALVEHIVEAGIDNVIFLSGDVHCANIAEMVVEGGGGEPRRLYDVTSSALYWPFFWADGDPNGFVHDSRLPGQVDGFPLFDGDVTLHYRAFGFYQQENFCRLELDRAHHRLRVKVIDRYGDEVRVTDPDGSVVPYNDLALVPW</sequence>
<dbReference type="InterPro" id="IPR018946">
    <property type="entry name" value="PhoD-like_MPP"/>
</dbReference>
<feature type="domain" description="PhoD-like phosphatase metallophosphatase" evidence="1">
    <location>
        <begin position="214"/>
        <end position="464"/>
    </location>
</feature>
<dbReference type="InterPro" id="IPR029052">
    <property type="entry name" value="Metallo-depent_PP-like"/>
</dbReference>
<accession>A0AAU7KFA0</accession>
<dbReference type="InterPro" id="IPR038607">
    <property type="entry name" value="PhoD-like_sf"/>
</dbReference>
<dbReference type="CDD" id="cd07389">
    <property type="entry name" value="MPP_PhoD"/>
    <property type="match status" value="1"/>
</dbReference>
<dbReference type="Gene3D" id="3.60.21.70">
    <property type="entry name" value="PhoD-like phosphatase"/>
    <property type="match status" value="1"/>
</dbReference>
<dbReference type="PANTHER" id="PTHR37031:SF2">
    <property type="entry name" value="PHOD-LIKE PHOSPHATASE METALLOPHOSPHATASE DOMAIN-CONTAINING PROTEIN"/>
    <property type="match status" value="1"/>
</dbReference>
<evidence type="ECO:0000313" key="2">
    <source>
        <dbReference type="EMBL" id="XBO70337.1"/>
    </source>
</evidence>
<dbReference type="PANTHER" id="PTHR37031">
    <property type="entry name" value="METALLOPHOSPHATASE BINDING DOMAIN PROTEIN"/>
    <property type="match status" value="1"/>
</dbReference>
<dbReference type="RefSeq" id="WP_348827048.1">
    <property type="nucleotide sequence ID" value="NZ_CP098827.1"/>
</dbReference>
<dbReference type="EMBL" id="CP098827">
    <property type="protein sequence ID" value="XBO70337.1"/>
    <property type="molecule type" value="Genomic_DNA"/>
</dbReference>
<gene>
    <name evidence="2" type="ORF">NFG58_17225</name>
</gene>
<organism evidence="2">
    <name type="scientific">Halomonas sp. RT37</name>
    <dbReference type="NCBI Taxonomy" id="2950872"/>
    <lineage>
        <taxon>Bacteria</taxon>
        <taxon>Pseudomonadati</taxon>
        <taxon>Pseudomonadota</taxon>
        <taxon>Gammaproteobacteria</taxon>
        <taxon>Oceanospirillales</taxon>
        <taxon>Halomonadaceae</taxon>
        <taxon>Halomonas</taxon>
    </lineage>
</organism>
<proteinExistence type="predicted"/>
<protein>
    <submittedName>
        <fullName evidence="2">Alkaline phosphatase family protein</fullName>
    </submittedName>
</protein>
<dbReference type="SUPFAM" id="SSF56300">
    <property type="entry name" value="Metallo-dependent phosphatases"/>
    <property type="match status" value="1"/>
</dbReference>
<evidence type="ECO:0000259" key="1">
    <source>
        <dbReference type="Pfam" id="PF09423"/>
    </source>
</evidence>
<dbReference type="Pfam" id="PF09423">
    <property type="entry name" value="PhoD"/>
    <property type="match status" value="1"/>
</dbReference>
<dbReference type="AlphaFoldDB" id="A0AAU7KFA0"/>
<reference evidence="2" key="1">
    <citation type="submission" date="2022-06" db="EMBL/GenBank/DDBJ databases">
        <title>A novel DMS-producing enzyme.</title>
        <authorList>
            <person name="Zhang Y."/>
        </authorList>
    </citation>
    <scope>NUCLEOTIDE SEQUENCE</scope>
    <source>
        <strain evidence="2">RT37</strain>
    </source>
</reference>